<evidence type="ECO:0000256" key="4">
    <source>
        <dbReference type="ARBA" id="ARBA00023134"/>
    </source>
</evidence>
<dbReference type="PANTHER" id="PTHR40392:SF1">
    <property type="entry name" value="2-PHOSPHO-L-LACTATE GUANYLYLTRANSFERASE"/>
    <property type="match status" value="1"/>
</dbReference>
<dbReference type="Gene3D" id="6.10.140.50">
    <property type="match status" value="1"/>
</dbReference>
<dbReference type="GO" id="GO:0043814">
    <property type="term" value="F:phospholactate guanylyltransferase activity"/>
    <property type="evidence" value="ECO:0007669"/>
    <property type="project" value="UniProtKB-EC"/>
</dbReference>
<dbReference type="AlphaFoldDB" id="M0MLU4"/>
<dbReference type="GO" id="GO:0005525">
    <property type="term" value="F:GTP binding"/>
    <property type="evidence" value="ECO:0007669"/>
    <property type="project" value="UniProtKB-KW"/>
</dbReference>
<evidence type="ECO:0000256" key="3">
    <source>
        <dbReference type="ARBA" id="ARBA00022741"/>
    </source>
</evidence>
<protein>
    <recommendedName>
        <fullName evidence="5">2-phospho-L-lactate guanylyltransferase</fullName>
        <shortName evidence="5">LP guanylyltransferase</shortName>
        <ecNumber evidence="5">2.7.7.68</ecNumber>
    </recommendedName>
</protein>
<comment type="function">
    <text evidence="5">Guanylyltransferase that catalyzes the activation of (2S)-2-phospholactate (2-PL) as (2S)-lactyl-2-diphospho-5'-guanosine, via the condensation of 2-PL with GTP. It is involved in the biosynthesis of coenzyme F420, a hydride carrier cofactor.</text>
</comment>
<keyword evidence="4 5" id="KW-0342">GTP-binding</keyword>
<comment type="subunit">
    <text evidence="5">Homodimer.</text>
</comment>
<evidence type="ECO:0000256" key="2">
    <source>
        <dbReference type="ARBA" id="ARBA00022695"/>
    </source>
</evidence>
<gene>
    <name evidence="5" type="primary">cofC</name>
    <name evidence="6" type="ORF">C449_03286</name>
</gene>
<keyword evidence="1 5" id="KW-0808">Transferase</keyword>
<accession>M0MLU4</accession>
<dbReference type="HAMAP" id="MF_02114">
    <property type="entry name" value="CofC"/>
    <property type="match status" value="1"/>
</dbReference>
<evidence type="ECO:0000313" key="6">
    <source>
        <dbReference type="EMBL" id="EMA46657.1"/>
    </source>
</evidence>
<dbReference type="EC" id="2.7.7.68" evidence="5"/>
<evidence type="ECO:0000313" key="7">
    <source>
        <dbReference type="Proteomes" id="UP000011669"/>
    </source>
</evidence>
<keyword evidence="7" id="KW-1185">Reference proteome</keyword>
<comment type="catalytic activity">
    <reaction evidence="5">
        <text>(2S)-2-phospholactate + GTP + H(+) = (2S)-lactyl-2-diphospho-5'-guanosine + diphosphate</text>
        <dbReference type="Rhea" id="RHEA:63424"/>
        <dbReference type="ChEBI" id="CHEBI:15378"/>
        <dbReference type="ChEBI" id="CHEBI:33019"/>
        <dbReference type="ChEBI" id="CHEBI:37565"/>
        <dbReference type="ChEBI" id="CHEBI:59435"/>
        <dbReference type="ChEBI" id="CHEBI:59906"/>
        <dbReference type="EC" id="2.7.7.68"/>
    </reaction>
</comment>
<evidence type="ECO:0000256" key="5">
    <source>
        <dbReference type="HAMAP-Rule" id="MF_02114"/>
    </source>
</evidence>
<sequence length="208" mass="22516">MRVVVPFAAEQPKTRLADVFTPAERRELARVMLDDVLRALREAGHTPEVLTTATIDVNVPTIVDDRPLNAAVNAVLADGSPVAVVMADLPLATPDAFARLFASDADVVLAPGRGGGTNAFVTRHSSFRVDYHGASYRDHRERAREVGASVATIDSHRLATDVDESTDLVEVLLHGTGETRRWLEERGVRLDTSGDGRVGIRRDDTTAV</sequence>
<keyword evidence="2 5" id="KW-0548">Nucleotidyltransferase</keyword>
<dbReference type="PATRIC" id="fig|1227455.4.peg.669"/>
<evidence type="ECO:0000256" key="1">
    <source>
        <dbReference type="ARBA" id="ARBA00022679"/>
    </source>
</evidence>
<dbReference type="UniPathway" id="UPA00071"/>
<dbReference type="OrthoDB" id="11179at2157"/>
<dbReference type="EMBL" id="AOMD01000012">
    <property type="protein sequence ID" value="EMA46657.1"/>
    <property type="molecule type" value="Genomic_DNA"/>
</dbReference>
<dbReference type="RefSeq" id="WP_006076479.1">
    <property type="nucleotide sequence ID" value="NZ_AOMD01000012.1"/>
</dbReference>
<dbReference type="STRING" id="1227455.C449_03286"/>
<keyword evidence="3 5" id="KW-0547">Nucleotide-binding</keyword>
<dbReference type="SUPFAM" id="SSF53448">
    <property type="entry name" value="Nucleotide-diphospho-sugar transferases"/>
    <property type="match status" value="1"/>
</dbReference>
<dbReference type="Gene3D" id="3.90.550.10">
    <property type="entry name" value="Spore Coat Polysaccharide Biosynthesis Protein SpsA, Chain A"/>
    <property type="match status" value="1"/>
</dbReference>
<dbReference type="InterPro" id="IPR029044">
    <property type="entry name" value="Nucleotide-diphossugar_trans"/>
</dbReference>
<organism evidence="6 7">
    <name type="scientific">Halococcus saccharolyticus DSM 5350</name>
    <dbReference type="NCBI Taxonomy" id="1227455"/>
    <lineage>
        <taxon>Archaea</taxon>
        <taxon>Methanobacteriati</taxon>
        <taxon>Methanobacteriota</taxon>
        <taxon>Stenosarchaea group</taxon>
        <taxon>Halobacteria</taxon>
        <taxon>Halobacteriales</taxon>
        <taxon>Halococcaceae</taxon>
        <taxon>Halococcus</taxon>
    </lineage>
</organism>
<dbReference type="NCBIfam" id="TIGR03552">
    <property type="entry name" value="F420_cofC"/>
    <property type="match status" value="1"/>
</dbReference>
<dbReference type="InterPro" id="IPR002835">
    <property type="entry name" value="CofC"/>
</dbReference>
<dbReference type="PANTHER" id="PTHR40392">
    <property type="entry name" value="2-PHOSPHO-L-LACTATE GUANYLYLTRANSFERASE"/>
    <property type="match status" value="1"/>
</dbReference>
<dbReference type="InParanoid" id="M0MLU4"/>
<dbReference type="Pfam" id="PF01983">
    <property type="entry name" value="CofC"/>
    <property type="match status" value="1"/>
</dbReference>
<dbReference type="GO" id="GO:0052645">
    <property type="term" value="P:F420-0 metabolic process"/>
    <property type="evidence" value="ECO:0007669"/>
    <property type="project" value="UniProtKB-UniRule"/>
</dbReference>
<reference evidence="6 7" key="1">
    <citation type="journal article" date="2014" name="PLoS Genet.">
        <title>Phylogenetically driven sequencing of extremely halophilic archaea reveals strategies for static and dynamic osmo-response.</title>
        <authorList>
            <person name="Becker E.A."/>
            <person name="Seitzer P.M."/>
            <person name="Tritt A."/>
            <person name="Larsen D."/>
            <person name="Krusor M."/>
            <person name="Yao A.I."/>
            <person name="Wu D."/>
            <person name="Madern D."/>
            <person name="Eisen J.A."/>
            <person name="Darling A.E."/>
            <person name="Facciotti M.T."/>
        </authorList>
    </citation>
    <scope>NUCLEOTIDE SEQUENCE [LARGE SCALE GENOMIC DNA]</scope>
    <source>
        <strain evidence="6 7">DSM 5350</strain>
    </source>
</reference>
<name>M0MLU4_9EURY</name>
<comment type="similarity">
    <text evidence="5">Belongs to the CofC family.</text>
</comment>
<dbReference type="FunCoup" id="M0MLU4">
    <property type="interactions" value="72"/>
</dbReference>
<comment type="pathway">
    <text evidence="5">Cofactor biosynthesis; coenzyme F420 biosynthesis.</text>
</comment>
<proteinExistence type="inferred from homology"/>
<dbReference type="Proteomes" id="UP000011669">
    <property type="component" value="Unassembled WGS sequence"/>
</dbReference>
<comment type="caution">
    <text evidence="6">The sequence shown here is derived from an EMBL/GenBank/DDBJ whole genome shotgun (WGS) entry which is preliminary data.</text>
</comment>